<dbReference type="KEGG" id="more:E1B28_006298"/>
<accession>A0A9P7S575</accession>
<feature type="region of interest" description="Disordered" evidence="4">
    <location>
        <begin position="1"/>
        <end position="48"/>
    </location>
</feature>
<dbReference type="PROSITE" id="PS50005">
    <property type="entry name" value="TPR"/>
    <property type="match status" value="1"/>
</dbReference>
<evidence type="ECO:0000256" key="1">
    <source>
        <dbReference type="ARBA" id="ARBA00022737"/>
    </source>
</evidence>
<feature type="compositionally biased region" description="Polar residues" evidence="4">
    <location>
        <begin position="12"/>
        <end position="25"/>
    </location>
</feature>
<protein>
    <recommendedName>
        <fullName evidence="7">TPR-like protein</fullName>
    </recommendedName>
</protein>
<dbReference type="Pfam" id="PF13432">
    <property type="entry name" value="TPR_16"/>
    <property type="match status" value="1"/>
</dbReference>
<keyword evidence="2 3" id="KW-0802">TPR repeat</keyword>
<dbReference type="PANTHER" id="PTHR44227:SF3">
    <property type="entry name" value="PROTEIN O-MANNOSYL-TRANSFERASE TMTC4"/>
    <property type="match status" value="1"/>
</dbReference>
<dbReference type="InterPro" id="IPR011990">
    <property type="entry name" value="TPR-like_helical_dom_sf"/>
</dbReference>
<organism evidence="5 6">
    <name type="scientific">Marasmius oreades</name>
    <name type="common">fairy-ring Marasmius</name>
    <dbReference type="NCBI Taxonomy" id="181124"/>
    <lineage>
        <taxon>Eukaryota</taxon>
        <taxon>Fungi</taxon>
        <taxon>Dikarya</taxon>
        <taxon>Basidiomycota</taxon>
        <taxon>Agaricomycotina</taxon>
        <taxon>Agaricomycetes</taxon>
        <taxon>Agaricomycetidae</taxon>
        <taxon>Agaricales</taxon>
        <taxon>Marasmiineae</taxon>
        <taxon>Marasmiaceae</taxon>
        <taxon>Marasmius</taxon>
    </lineage>
</organism>
<evidence type="ECO:0000256" key="4">
    <source>
        <dbReference type="SAM" id="MobiDB-lite"/>
    </source>
</evidence>
<dbReference type="EMBL" id="CM032183">
    <property type="protein sequence ID" value="KAG7095562.1"/>
    <property type="molecule type" value="Genomic_DNA"/>
</dbReference>
<comment type="caution">
    <text evidence="5">The sequence shown here is derived from an EMBL/GenBank/DDBJ whole genome shotgun (WGS) entry which is preliminary data.</text>
</comment>
<dbReference type="SUPFAM" id="SSF48452">
    <property type="entry name" value="TPR-like"/>
    <property type="match status" value="1"/>
</dbReference>
<feature type="repeat" description="TPR" evidence="3">
    <location>
        <begin position="93"/>
        <end position="126"/>
    </location>
</feature>
<dbReference type="RefSeq" id="XP_043012032.1">
    <property type="nucleotide sequence ID" value="XM_043150941.1"/>
</dbReference>
<reference evidence="5" key="1">
    <citation type="journal article" date="2021" name="Genome Biol. Evol.">
        <title>The assembled and annotated genome of the fairy-ring fungus Marasmius oreades.</title>
        <authorList>
            <person name="Hiltunen M."/>
            <person name="Ament-Velasquez S.L."/>
            <person name="Johannesson H."/>
        </authorList>
    </citation>
    <scope>NUCLEOTIDE SEQUENCE</scope>
    <source>
        <strain evidence="5">03SP1</strain>
    </source>
</reference>
<proteinExistence type="predicted"/>
<evidence type="ECO:0000256" key="3">
    <source>
        <dbReference type="PROSITE-ProRule" id="PRU00339"/>
    </source>
</evidence>
<dbReference type="InterPro" id="IPR019734">
    <property type="entry name" value="TPR_rpt"/>
</dbReference>
<dbReference type="Proteomes" id="UP001049176">
    <property type="component" value="Chromosome 3"/>
</dbReference>
<dbReference type="SMART" id="SM00028">
    <property type="entry name" value="TPR"/>
    <property type="match status" value="2"/>
</dbReference>
<gene>
    <name evidence="5" type="ORF">E1B28_006298</name>
</gene>
<name>A0A9P7S575_9AGAR</name>
<dbReference type="PROSITE" id="PS50293">
    <property type="entry name" value="TPR_REGION"/>
    <property type="match status" value="1"/>
</dbReference>
<evidence type="ECO:0000313" key="6">
    <source>
        <dbReference type="Proteomes" id="UP001049176"/>
    </source>
</evidence>
<dbReference type="Gene3D" id="1.25.40.10">
    <property type="entry name" value="Tetratricopeptide repeat domain"/>
    <property type="match status" value="1"/>
</dbReference>
<dbReference type="OrthoDB" id="1926212at2759"/>
<dbReference type="InterPro" id="IPR052346">
    <property type="entry name" value="O-mannosyl-transferase_TMTC"/>
</dbReference>
<keyword evidence="1" id="KW-0677">Repeat</keyword>
<sequence>MSSHLRAGFSAARNTAHTIASQSRSRACLQPRVSGPTTFKRNATSTTPHSLIFDPGEMEASRCTAEGTRKLKEGDVRTANSLYKRSAEIKRNANSLFNLGITHYQLKEFDEAIDVWKESVALQPQSADVHANLASAYITSPLPRADLALHHLHIASSLSPEDPEITFNLATILEATGRLEQALEQYKRSREFGAERAVMHIQDVTARLRAKEMQEANMYNNL</sequence>
<dbReference type="PANTHER" id="PTHR44227">
    <property type="match status" value="1"/>
</dbReference>
<dbReference type="GeneID" id="66075374"/>
<dbReference type="AlphaFoldDB" id="A0A9P7S575"/>
<feature type="compositionally biased region" description="Polar residues" evidence="4">
    <location>
        <begin position="35"/>
        <end position="48"/>
    </location>
</feature>
<keyword evidence="6" id="KW-1185">Reference proteome</keyword>
<evidence type="ECO:0000313" key="5">
    <source>
        <dbReference type="EMBL" id="KAG7095562.1"/>
    </source>
</evidence>
<evidence type="ECO:0008006" key="7">
    <source>
        <dbReference type="Google" id="ProtNLM"/>
    </source>
</evidence>
<dbReference type="Pfam" id="PF13414">
    <property type="entry name" value="TPR_11"/>
    <property type="match status" value="1"/>
</dbReference>
<evidence type="ECO:0000256" key="2">
    <source>
        <dbReference type="ARBA" id="ARBA00022803"/>
    </source>
</evidence>